<name>A0ABV2H096_9HYPH</name>
<organism evidence="2 3">
    <name type="scientific">Pseudorhizobium tarimense</name>
    <dbReference type="NCBI Taxonomy" id="1079109"/>
    <lineage>
        <taxon>Bacteria</taxon>
        <taxon>Pseudomonadati</taxon>
        <taxon>Pseudomonadota</taxon>
        <taxon>Alphaproteobacteria</taxon>
        <taxon>Hyphomicrobiales</taxon>
        <taxon>Rhizobiaceae</taxon>
        <taxon>Rhizobium/Agrobacterium group</taxon>
        <taxon>Pseudorhizobium</taxon>
    </lineage>
</organism>
<comment type="caution">
    <text evidence="2">The sequence shown here is derived from an EMBL/GenBank/DDBJ whole genome shotgun (WGS) entry which is preliminary data.</text>
</comment>
<evidence type="ECO:0000256" key="1">
    <source>
        <dbReference type="SAM" id="MobiDB-lite"/>
    </source>
</evidence>
<evidence type="ECO:0000313" key="3">
    <source>
        <dbReference type="Proteomes" id="UP001549031"/>
    </source>
</evidence>
<evidence type="ECO:0000313" key="2">
    <source>
        <dbReference type="EMBL" id="MET3583961.1"/>
    </source>
</evidence>
<dbReference type="RefSeq" id="WP_247242024.1">
    <property type="nucleotide sequence ID" value="NZ_JALJRA010000001.1"/>
</dbReference>
<sequence length="46" mass="5318">MTMYPQVPAPQPNQPIPQHVLERLESEWRQMRDSAPRPARPLPAAE</sequence>
<gene>
    <name evidence="2" type="ORF">ABID21_000053</name>
</gene>
<feature type="region of interest" description="Disordered" evidence="1">
    <location>
        <begin position="26"/>
        <end position="46"/>
    </location>
</feature>
<dbReference type="EMBL" id="JBEPLJ010000001">
    <property type="protein sequence ID" value="MET3583961.1"/>
    <property type="molecule type" value="Genomic_DNA"/>
</dbReference>
<accession>A0ABV2H096</accession>
<dbReference type="Proteomes" id="UP001549031">
    <property type="component" value="Unassembled WGS sequence"/>
</dbReference>
<proteinExistence type="predicted"/>
<feature type="compositionally biased region" description="Basic and acidic residues" evidence="1">
    <location>
        <begin position="26"/>
        <end position="35"/>
    </location>
</feature>
<reference evidence="2 3" key="1">
    <citation type="submission" date="2024-06" db="EMBL/GenBank/DDBJ databases">
        <title>Genomic Encyclopedia of Type Strains, Phase IV (KMG-IV): sequencing the most valuable type-strain genomes for metagenomic binning, comparative biology and taxonomic classification.</title>
        <authorList>
            <person name="Goeker M."/>
        </authorList>
    </citation>
    <scope>NUCLEOTIDE SEQUENCE [LARGE SCALE GENOMIC DNA]</scope>
    <source>
        <strain evidence="2 3">DSM 105042</strain>
    </source>
</reference>
<keyword evidence="3" id="KW-1185">Reference proteome</keyword>
<protein>
    <submittedName>
        <fullName evidence="2">Uncharacterized protein</fullName>
    </submittedName>
</protein>